<dbReference type="SMART" id="SM00671">
    <property type="entry name" value="SEL1"/>
    <property type="match status" value="7"/>
</dbReference>
<name>A0A8H7QU04_9FUNG</name>
<sequence>MSTGHGKGMESSTSFSNKSSPYGSSGSLSSASAPVPPPHRVPLKSSPSLLSPAVAHNGPEDVQYFQQNYPRASAVSGPKQAYYSIGETAEDGNYLPDSSLQMAILAGKRRYDRLNAPVDPEFPPITVENINTLRQEAKASQDPSVKFFFARFLLDAVKHLRENTQDPIRVKQLKDNLTAEAIKIIKKLTAHKISYADAQFFLANCYGGGLHDLKADPDKAFSLYLQGSKQNHPESCYRAAVCYELGMGTKRDYRYAMQYYRKAANLTDPSGMYKLGLILLNGLIGQSKNPREAISWFLRAAQNADQDHPQPLHELALAYEQEEDPISSVIPDINYARELYTQAAQLGYAPSQYKLGLAYENGLLNCPIDPRRSIAWYSRAAEQNDSNAEIALSGWYLTGADNVLIQNDKEAYLWARKAADRGLAKAEYAVGYYNETGVGVVHNLDEAKLWYQRASKHGDEKATQRLQTLAQVHQVTVKRRPTRDKNNGSSGKDSDCTIM</sequence>
<feature type="compositionally biased region" description="Low complexity" evidence="2">
    <location>
        <begin position="43"/>
        <end position="52"/>
    </location>
</feature>
<evidence type="ECO:0000256" key="1">
    <source>
        <dbReference type="ARBA" id="ARBA00022737"/>
    </source>
</evidence>
<dbReference type="Gene3D" id="1.25.40.10">
    <property type="entry name" value="Tetratricopeptide repeat domain"/>
    <property type="match status" value="2"/>
</dbReference>
<protein>
    <recommendedName>
        <fullName evidence="5">HCP-like protein</fullName>
    </recommendedName>
</protein>
<dbReference type="PANTHER" id="PTHR46430">
    <property type="entry name" value="PROTEIN SKT5-RELATED"/>
    <property type="match status" value="1"/>
</dbReference>
<feature type="region of interest" description="Disordered" evidence="2">
    <location>
        <begin position="1"/>
        <end position="55"/>
    </location>
</feature>
<dbReference type="InterPro" id="IPR051726">
    <property type="entry name" value="Chitin_Synth_Reg"/>
</dbReference>
<dbReference type="Pfam" id="PF08238">
    <property type="entry name" value="Sel1"/>
    <property type="match status" value="7"/>
</dbReference>
<evidence type="ECO:0000256" key="2">
    <source>
        <dbReference type="SAM" id="MobiDB-lite"/>
    </source>
</evidence>
<accession>A0A8H7QU04</accession>
<dbReference type="InterPro" id="IPR006597">
    <property type="entry name" value="Sel1-like"/>
</dbReference>
<reference evidence="3" key="1">
    <citation type="submission" date="2020-12" db="EMBL/GenBank/DDBJ databases">
        <title>Metabolic potential, ecology and presence of endohyphal bacteria is reflected in genomic diversity of Mucoromycotina.</title>
        <authorList>
            <person name="Muszewska A."/>
            <person name="Okrasinska A."/>
            <person name="Steczkiewicz K."/>
            <person name="Drgas O."/>
            <person name="Orlowska M."/>
            <person name="Perlinska-Lenart U."/>
            <person name="Aleksandrzak-Piekarczyk T."/>
            <person name="Szatraj K."/>
            <person name="Zielenkiewicz U."/>
            <person name="Pilsyk S."/>
            <person name="Malc E."/>
            <person name="Mieczkowski P."/>
            <person name="Kruszewska J.S."/>
            <person name="Biernat P."/>
            <person name="Pawlowska J."/>
        </authorList>
    </citation>
    <scope>NUCLEOTIDE SEQUENCE</scope>
    <source>
        <strain evidence="3">WA0000017839</strain>
    </source>
</reference>
<organism evidence="3 4">
    <name type="scientific">Mucor saturninus</name>
    <dbReference type="NCBI Taxonomy" id="64648"/>
    <lineage>
        <taxon>Eukaryota</taxon>
        <taxon>Fungi</taxon>
        <taxon>Fungi incertae sedis</taxon>
        <taxon>Mucoromycota</taxon>
        <taxon>Mucoromycotina</taxon>
        <taxon>Mucoromycetes</taxon>
        <taxon>Mucorales</taxon>
        <taxon>Mucorineae</taxon>
        <taxon>Mucoraceae</taxon>
        <taxon>Mucor</taxon>
    </lineage>
</organism>
<feature type="region of interest" description="Disordered" evidence="2">
    <location>
        <begin position="473"/>
        <end position="499"/>
    </location>
</feature>
<comment type="caution">
    <text evidence="3">The sequence shown here is derived from an EMBL/GenBank/DDBJ whole genome shotgun (WGS) entry which is preliminary data.</text>
</comment>
<dbReference type="OrthoDB" id="272077at2759"/>
<dbReference type="PANTHER" id="PTHR46430:SF3">
    <property type="entry name" value="ACTIVATOR OF C KINASE PROTEIN 1"/>
    <property type="match status" value="1"/>
</dbReference>
<dbReference type="SUPFAM" id="SSF81901">
    <property type="entry name" value="HCP-like"/>
    <property type="match status" value="1"/>
</dbReference>
<evidence type="ECO:0000313" key="4">
    <source>
        <dbReference type="Proteomes" id="UP000603453"/>
    </source>
</evidence>
<dbReference type="EMBL" id="JAEPRD010000105">
    <property type="protein sequence ID" value="KAG2198753.1"/>
    <property type="molecule type" value="Genomic_DNA"/>
</dbReference>
<proteinExistence type="predicted"/>
<gene>
    <name evidence="3" type="ORF">INT47_010539</name>
</gene>
<keyword evidence="1" id="KW-0677">Repeat</keyword>
<keyword evidence="4" id="KW-1185">Reference proteome</keyword>
<evidence type="ECO:0008006" key="5">
    <source>
        <dbReference type="Google" id="ProtNLM"/>
    </source>
</evidence>
<dbReference type="InterPro" id="IPR011990">
    <property type="entry name" value="TPR-like_helical_dom_sf"/>
</dbReference>
<evidence type="ECO:0000313" key="3">
    <source>
        <dbReference type="EMBL" id="KAG2198753.1"/>
    </source>
</evidence>
<dbReference type="Proteomes" id="UP000603453">
    <property type="component" value="Unassembled WGS sequence"/>
</dbReference>
<dbReference type="AlphaFoldDB" id="A0A8H7QU04"/>
<feature type="compositionally biased region" description="Low complexity" evidence="2">
    <location>
        <begin position="14"/>
        <end position="33"/>
    </location>
</feature>